<organism evidence="2 3">
    <name type="scientific">Streptomyces actinomycinicus</name>
    <dbReference type="NCBI Taxonomy" id="1695166"/>
    <lineage>
        <taxon>Bacteria</taxon>
        <taxon>Bacillati</taxon>
        <taxon>Actinomycetota</taxon>
        <taxon>Actinomycetes</taxon>
        <taxon>Kitasatosporales</taxon>
        <taxon>Streptomycetaceae</taxon>
        <taxon>Streptomyces</taxon>
    </lineage>
</organism>
<dbReference type="Proteomes" id="UP000661858">
    <property type="component" value="Unassembled WGS sequence"/>
</dbReference>
<dbReference type="Pfam" id="PF19560">
    <property type="entry name" value="DUF6082"/>
    <property type="match status" value="1"/>
</dbReference>
<evidence type="ECO:0000256" key="1">
    <source>
        <dbReference type="SAM" id="Phobius"/>
    </source>
</evidence>
<dbReference type="InterPro" id="IPR045728">
    <property type="entry name" value="DUF6082"/>
</dbReference>
<dbReference type="RefSeq" id="WP_201839876.1">
    <property type="nucleotide sequence ID" value="NZ_JAERRK010000014.1"/>
</dbReference>
<accession>A0A937ENA1</accession>
<feature type="transmembrane region" description="Helical" evidence="1">
    <location>
        <begin position="53"/>
        <end position="74"/>
    </location>
</feature>
<keyword evidence="1" id="KW-0812">Transmembrane</keyword>
<evidence type="ECO:0000313" key="2">
    <source>
        <dbReference type="EMBL" id="MBL1085171.1"/>
    </source>
</evidence>
<comment type="caution">
    <text evidence="2">The sequence shown here is derived from an EMBL/GenBank/DDBJ whole genome shotgun (WGS) entry which is preliminary data.</text>
</comment>
<protein>
    <submittedName>
        <fullName evidence="2">Uncharacterized protein</fullName>
    </submittedName>
</protein>
<dbReference type="AlphaFoldDB" id="A0A937ENA1"/>
<gene>
    <name evidence="2" type="ORF">JK359_24905</name>
</gene>
<dbReference type="EMBL" id="JAERRK010000014">
    <property type="protein sequence ID" value="MBL1085171.1"/>
    <property type="molecule type" value="Genomic_DNA"/>
</dbReference>
<keyword evidence="3" id="KW-1185">Reference proteome</keyword>
<reference evidence="2" key="1">
    <citation type="submission" date="2021-01" db="EMBL/GenBank/DDBJ databases">
        <title>WGS of actinomycetes isolated from Thailand.</title>
        <authorList>
            <person name="Thawai C."/>
        </authorList>
    </citation>
    <scope>NUCLEOTIDE SEQUENCE</scope>
    <source>
        <strain evidence="2">RCU-197</strain>
    </source>
</reference>
<feature type="transmembrane region" description="Helical" evidence="1">
    <location>
        <begin position="12"/>
        <end position="33"/>
    </location>
</feature>
<evidence type="ECO:0000313" key="3">
    <source>
        <dbReference type="Proteomes" id="UP000661858"/>
    </source>
</evidence>
<keyword evidence="1" id="KW-1133">Transmembrane helix</keyword>
<keyword evidence="1" id="KW-0472">Membrane</keyword>
<name>A0A937ENA1_9ACTN</name>
<proteinExistence type="predicted"/>
<sequence>MSDDRRAVTRRGAVWSIVVLTSLGVILATPFALSSLAPEGTDWERLSAVSQTYGAVSVFISAAALAGVALSLAYQARQTRIQNGEAHRSAHRELVLLTLSDPAYQVCWEPPNTPMTQERWKQLLVANLIVSMWSTDYKLGLMDDHLLRAVLEDYFRGEIGRAYWHNSGPSWHRYFARSGDRHERRFLALAEDAYRTAVAAGPAVPAAEYFRPPGD</sequence>